<evidence type="ECO:0000313" key="1">
    <source>
        <dbReference type="EMBL" id="GFT08988.1"/>
    </source>
</evidence>
<dbReference type="AlphaFoldDB" id="A0A8X6NEA7"/>
<dbReference type="EMBL" id="BMAW01103418">
    <property type="protein sequence ID" value="GFT08988.1"/>
    <property type="molecule type" value="Genomic_DNA"/>
</dbReference>
<protein>
    <submittedName>
        <fullName evidence="1">Uncharacterized protein</fullName>
    </submittedName>
</protein>
<comment type="caution">
    <text evidence="1">The sequence shown here is derived from an EMBL/GenBank/DDBJ whole genome shotgun (WGS) entry which is preliminary data.</text>
</comment>
<evidence type="ECO:0000313" key="2">
    <source>
        <dbReference type="Proteomes" id="UP000887013"/>
    </source>
</evidence>
<sequence length="139" mass="15324">MYSKNPDTLQELQPDTENTLASIPQARGATRDPGSKQRANWRGGTAISKFKALIDDVSLGWSVCCSSDRGRIAAGFSHQISLIECHWKPCGRLGVRLSDQGEESPVWPNVEVEVSSRRLTVQEITWFIANILLAPSIAM</sequence>
<name>A0A8X6NEA7_NEPPI</name>
<gene>
    <name evidence="1" type="ORF">NPIL_232261</name>
</gene>
<accession>A0A8X6NEA7</accession>
<keyword evidence="2" id="KW-1185">Reference proteome</keyword>
<reference evidence="1" key="1">
    <citation type="submission" date="2020-08" db="EMBL/GenBank/DDBJ databases">
        <title>Multicomponent nature underlies the extraordinary mechanical properties of spider dragline silk.</title>
        <authorList>
            <person name="Kono N."/>
            <person name="Nakamura H."/>
            <person name="Mori M."/>
            <person name="Yoshida Y."/>
            <person name="Ohtoshi R."/>
            <person name="Malay A.D."/>
            <person name="Moran D.A.P."/>
            <person name="Tomita M."/>
            <person name="Numata K."/>
            <person name="Arakawa K."/>
        </authorList>
    </citation>
    <scope>NUCLEOTIDE SEQUENCE</scope>
</reference>
<dbReference type="Proteomes" id="UP000887013">
    <property type="component" value="Unassembled WGS sequence"/>
</dbReference>
<organism evidence="1 2">
    <name type="scientific">Nephila pilipes</name>
    <name type="common">Giant wood spider</name>
    <name type="synonym">Nephila maculata</name>
    <dbReference type="NCBI Taxonomy" id="299642"/>
    <lineage>
        <taxon>Eukaryota</taxon>
        <taxon>Metazoa</taxon>
        <taxon>Ecdysozoa</taxon>
        <taxon>Arthropoda</taxon>
        <taxon>Chelicerata</taxon>
        <taxon>Arachnida</taxon>
        <taxon>Araneae</taxon>
        <taxon>Araneomorphae</taxon>
        <taxon>Entelegynae</taxon>
        <taxon>Araneoidea</taxon>
        <taxon>Nephilidae</taxon>
        <taxon>Nephila</taxon>
    </lineage>
</organism>
<proteinExistence type="predicted"/>